<dbReference type="EMBL" id="CP020953">
    <property type="protein sequence ID" value="AWI03592.1"/>
    <property type="molecule type" value="Genomic_DNA"/>
</dbReference>
<name>A0A2U8DN36_9CLOT</name>
<evidence type="ECO:0000313" key="1">
    <source>
        <dbReference type="EMBL" id="AWI03592.1"/>
    </source>
</evidence>
<proteinExistence type="predicted"/>
<dbReference type="AlphaFoldDB" id="A0A2U8DN36"/>
<dbReference type="Proteomes" id="UP000244910">
    <property type="component" value="Chromosome"/>
</dbReference>
<evidence type="ECO:0000313" key="2">
    <source>
        <dbReference type="Proteomes" id="UP000244910"/>
    </source>
</evidence>
<dbReference type="InterPro" id="IPR036412">
    <property type="entry name" value="HAD-like_sf"/>
</dbReference>
<keyword evidence="2" id="KW-1185">Reference proteome</keyword>
<dbReference type="OrthoDB" id="159409at2"/>
<reference evidence="2" key="1">
    <citation type="submission" date="2017-04" db="EMBL/GenBank/DDBJ databases">
        <authorList>
            <person name="Song Y."/>
            <person name="Cho B.-K."/>
        </authorList>
    </citation>
    <scope>NUCLEOTIDE SEQUENCE [LARGE SCALE GENOMIC DNA]</scope>
    <source>
        <strain evidence="2">SL1</strain>
    </source>
</reference>
<gene>
    <name evidence="1" type="ORF">B9W14_03540</name>
</gene>
<dbReference type="SUPFAM" id="SSF56784">
    <property type="entry name" value="HAD-like"/>
    <property type="match status" value="1"/>
</dbReference>
<accession>A0A2U8DN36</accession>
<protein>
    <submittedName>
        <fullName evidence="1">ATPase P</fullName>
    </submittedName>
</protein>
<dbReference type="Gene3D" id="3.40.50.1000">
    <property type="entry name" value="HAD superfamily/HAD-like"/>
    <property type="match status" value="1"/>
</dbReference>
<dbReference type="RefSeq" id="WP_032076762.1">
    <property type="nucleotide sequence ID" value="NZ_CP020953.1"/>
</dbReference>
<sequence length="157" mass="17440">MIMVDVPGYKSIKVKNVVFDFNGTMAEDGIMIEEIRGKIKELSNKDVNIFILTADTYGTVVKQSKDLPVTVEVFNKENSSEDKKRIVENLGCDITATIGNGRNDIEMFKKSTLSIAIIGKEGCFSKAIFEADIIVNNPVDAIDLLLKHNRIKATLRT</sequence>
<dbReference type="InterPro" id="IPR023214">
    <property type="entry name" value="HAD_sf"/>
</dbReference>
<organism evidence="1 2">
    <name type="scientific">Clostridium drakei</name>
    <dbReference type="NCBI Taxonomy" id="332101"/>
    <lineage>
        <taxon>Bacteria</taxon>
        <taxon>Bacillati</taxon>
        <taxon>Bacillota</taxon>
        <taxon>Clostridia</taxon>
        <taxon>Eubacteriales</taxon>
        <taxon>Clostridiaceae</taxon>
        <taxon>Clostridium</taxon>
    </lineage>
</organism>
<dbReference type="KEGG" id="cdrk:B9W14_03540"/>